<feature type="region of interest" description="Disordered" evidence="1">
    <location>
        <begin position="39"/>
        <end position="120"/>
    </location>
</feature>
<feature type="compositionally biased region" description="Pro residues" evidence="1">
    <location>
        <begin position="103"/>
        <end position="116"/>
    </location>
</feature>
<evidence type="ECO:0000313" key="3">
    <source>
        <dbReference type="Proteomes" id="UP000296049"/>
    </source>
</evidence>
<dbReference type="EMBL" id="KB742651">
    <property type="protein sequence ID" value="EOB05929.1"/>
    <property type="molecule type" value="Genomic_DNA"/>
</dbReference>
<accession>R0LJR3</accession>
<reference evidence="3" key="1">
    <citation type="journal article" date="2013" name="Nat. Genet.">
        <title>The duck genome and transcriptome provide insight into an avian influenza virus reservoir species.</title>
        <authorList>
            <person name="Huang Y."/>
            <person name="Li Y."/>
            <person name="Burt D.W."/>
            <person name="Chen H."/>
            <person name="Zhang Y."/>
            <person name="Qian W."/>
            <person name="Kim H."/>
            <person name="Gan S."/>
            <person name="Zhao Y."/>
            <person name="Li J."/>
            <person name="Yi K."/>
            <person name="Feng H."/>
            <person name="Zhu P."/>
            <person name="Li B."/>
            <person name="Liu Q."/>
            <person name="Fairley S."/>
            <person name="Magor K.E."/>
            <person name="Du Z."/>
            <person name="Hu X."/>
            <person name="Goodman L."/>
            <person name="Tafer H."/>
            <person name="Vignal A."/>
            <person name="Lee T."/>
            <person name="Kim K.W."/>
            <person name="Sheng Z."/>
            <person name="An Y."/>
            <person name="Searle S."/>
            <person name="Herrero J."/>
            <person name="Groenen M.A."/>
            <person name="Crooijmans R.P."/>
            <person name="Faraut T."/>
            <person name="Cai Q."/>
            <person name="Webster R.G."/>
            <person name="Aldridge J.R."/>
            <person name="Warren W.C."/>
            <person name="Bartschat S."/>
            <person name="Kehr S."/>
            <person name="Marz M."/>
            <person name="Stadler P.F."/>
            <person name="Smith J."/>
            <person name="Kraus R.H."/>
            <person name="Zhao Y."/>
            <person name="Ren L."/>
            <person name="Fei J."/>
            <person name="Morisson M."/>
            <person name="Kaiser P."/>
            <person name="Griffin D.K."/>
            <person name="Rao M."/>
            <person name="Pitel F."/>
            <person name="Wang J."/>
            <person name="Li N."/>
        </authorList>
    </citation>
    <scope>NUCLEOTIDE SEQUENCE [LARGE SCALE GENOMIC DNA]</scope>
</reference>
<organism evidence="2 3">
    <name type="scientific">Anas platyrhynchos</name>
    <name type="common">Mallard</name>
    <name type="synonym">Anas boschas</name>
    <dbReference type="NCBI Taxonomy" id="8839"/>
    <lineage>
        <taxon>Eukaryota</taxon>
        <taxon>Metazoa</taxon>
        <taxon>Chordata</taxon>
        <taxon>Craniata</taxon>
        <taxon>Vertebrata</taxon>
        <taxon>Euteleostomi</taxon>
        <taxon>Archelosauria</taxon>
        <taxon>Archosauria</taxon>
        <taxon>Dinosauria</taxon>
        <taxon>Saurischia</taxon>
        <taxon>Theropoda</taxon>
        <taxon>Coelurosauria</taxon>
        <taxon>Aves</taxon>
        <taxon>Neognathae</taxon>
        <taxon>Galloanserae</taxon>
        <taxon>Anseriformes</taxon>
        <taxon>Anatidae</taxon>
        <taxon>Anatinae</taxon>
        <taxon>Anas</taxon>
    </lineage>
</organism>
<proteinExistence type="predicted"/>
<protein>
    <submittedName>
        <fullName evidence="2">Uncharacterized protein</fullName>
    </submittedName>
</protein>
<name>R0LJR3_ANAPL</name>
<evidence type="ECO:0000256" key="1">
    <source>
        <dbReference type="SAM" id="MobiDB-lite"/>
    </source>
</evidence>
<dbReference type="AlphaFoldDB" id="R0LJR3"/>
<gene>
    <name evidence="2" type="ORF">Anapl_00573</name>
</gene>
<dbReference type="Proteomes" id="UP000296049">
    <property type="component" value="Unassembled WGS sequence"/>
</dbReference>
<evidence type="ECO:0000313" key="2">
    <source>
        <dbReference type="EMBL" id="EOB05929.1"/>
    </source>
</evidence>
<keyword evidence="3" id="KW-1185">Reference proteome</keyword>
<sequence length="185" mass="19544">MSPSPAAARCTWGDAAKHAELGRALRQEILLVLQAPSTGGELLKPKHKPGGQTGAQVPKPTSELTSEHAASQGTSPSGTIGKELSDIQTRFRAPQNKRGDTSPTPPSRVPAAPGLPPQSSVLLVHPNPPEQSLSPFTCRKSPLLKDTRFGCCWLCNALRNAGLEHAEVRANCSLGITVFAVCLKM</sequence>
<feature type="compositionally biased region" description="Polar residues" evidence="1">
    <location>
        <begin position="62"/>
        <end position="78"/>
    </location>
</feature>